<sequence>MDRIDILMSLFNPAGRGLEVGAGFNPIVPKARGYDVETVDHATAAELRKKWANDSLVDVSRIEEVDYVCDGASIAAAVGKVGHYDYVLASHVIEHVVDLIGFLKDCEQLLKPDGVLVLAIPDKRRCFDVFGGLSSTGAVLQAHIDELPRHRPGSVFDYYAGYALRAGQIGWAGGSDADLSLRYDLQTAYSAFEHSRHSPEYQDIHTWRFTPSSFRLILQELHALGLTKLQEQVFVPGPGVEFYISLSTAGLGCPLDRLTLCKLILAEQYEVLAEPNVDLQPQPAPAGIEERMRRLEAVCLHLSSA</sequence>
<name>A0A4R5QAD4_9PROT</name>
<dbReference type="Proteomes" id="UP000295096">
    <property type="component" value="Unassembled WGS sequence"/>
</dbReference>
<dbReference type="Gene3D" id="3.40.50.150">
    <property type="entry name" value="Vaccinia Virus protein VP39"/>
    <property type="match status" value="1"/>
</dbReference>
<dbReference type="SUPFAM" id="SSF53335">
    <property type="entry name" value="S-adenosyl-L-methionine-dependent methyltransferases"/>
    <property type="match status" value="1"/>
</dbReference>
<protein>
    <submittedName>
        <fullName evidence="1">Methyltransferase domain-containing protein</fullName>
    </submittedName>
</protein>
<accession>A0A4R5QAD4</accession>
<comment type="caution">
    <text evidence="1">The sequence shown here is derived from an EMBL/GenBank/DDBJ whole genome shotgun (WGS) entry which is preliminary data.</text>
</comment>
<organism evidence="1 2">
    <name type="scientific">Dankookia rubra</name>
    <dbReference type="NCBI Taxonomy" id="1442381"/>
    <lineage>
        <taxon>Bacteria</taxon>
        <taxon>Pseudomonadati</taxon>
        <taxon>Pseudomonadota</taxon>
        <taxon>Alphaproteobacteria</taxon>
        <taxon>Acetobacterales</taxon>
        <taxon>Roseomonadaceae</taxon>
        <taxon>Dankookia</taxon>
    </lineage>
</organism>
<keyword evidence="1" id="KW-0808">Transferase</keyword>
<reference evidence="1 2" key="1">
    <citation type="journal article" date="2016" name="J. Microbiol.">
        <title>Dankookia rubra gen. nov., sp. nov., an alphaproteobacterium isolated from sediment of a shallow stream.</title>
        <authorList>
            <person name="Kim W.H."/>
            <person name="Kim D.H."/>
            <person name="Kang K."/>
            <person name="Ahn T.Y."/>
        </authorList>
    </citation>
    <scope>NUCLEOTIDE SEQUENCE [LARGE SCALE GENOMIC DNA]</scope>
    <source>
        <strain evidence="1 2">JCM30602</strain>
    </source>
</reference>
<gene>
    <name evidence="1" type="ORF">E2C06_24370</name>
</gene>
<dbReference type="AlphaFoldDB" id="A0A4R5QAD4"/>
<dbReference type="RefSeq" id="WP_133291192.1">
    <property type="nucleotide sequence ID" value="NZ_SMSJ01000047.1"/>
</dbReference>
<dbReference type="EMBL" id="SMSJ01000047">
    <property type="protein sequence ID" value="TDH60012.1"/>
    <property type="molecule type" value="Genomic_DNA"/>
</dbReference>
<keyword evidence="2" id="KW-1185">Reference proteome</keyword>
<dbReference type="GO" id="GO:0032259">
    <property type="term" value="P:methylation"/>
    <property type="evidence" value="ECO:0007669"/>
    <property type="project" value="UniProtKB-KW"/>
</dbReference>
<evidence type="ECO:0000313" key="1">
    <source>
        <dbReference type="EMBL" id="TDH60012.1"/>
    </source>
</evidence>
<dbReference type="OrthoDB" id="210346at2"/>
<evidence type="ECO:0000313" key="2">
    <source>
        <dbReference type="Proteomes" id="UP000295096"/>
    </source>
</evidence>
<keyword evidence="1" id="KW-0489">Methyltransferase</keyword>
<dbReference type="InterPro" id="IPR029063">
    <property type="entry name" value="SAM-dependent_MTases_sf"/>
</dbReference>
<dbReference type="Pfam" id="PF13489">
    <property type="entry name" value="Methyltransf_23"/>
    <property type="match status" value="1"/>
</dbReference>
<dbReference type="GO" id="GO:0008168">
    <property type="term" value="F:methyltransferase activity"/>
    <property type="evidence" value="ECO:0007669"/>
    <property type="project" value="UniProtKB-KW"/>
</dbReference>
<proteinExistence type="predicted"/>